<reference evidence="1" key="1">
    <citation type="submission" date="2022-11" db="UniProtKB">
        <authorList>
            <consortium name="EnsemblMetazoa"/>
        </authorList>
    </citation>
    <scope>IDENTIFICATION</scope>
</reference>
<evidence type="ECO:0008006" key="3">
    <source>
        <dbReference type="Google" id="ProtNLM"/>
    </source>
</evidence>
<sequence length="268" mass="29949">MSSIDVKIITSPSQRGKSTIANAVTSSNEVVELMVVEDFARIENKIEPGTYVKFLQYNTQEEPNKKRIKLHRKTKIFTIKPFDVDATIEQHFFNAPHAPIDEALNMQSNKRVSLKGIAQNISPVKEGPSSRRNELVLKDPQTSSSIRCKLWGKFADSSIASGTLIDIHNVEVSHFESMTTINTTPESTVNELTRPPTRDYIITGFDIDSEPTQIVTTTDLMFNISADLLQKLADNDISTLTDKLPLACTIQLDLKTNTVIGITPKFQR</sequence>
<dbReference type="RefSeq" id="XP_038063130.1">
    <property type="nucleotide sequence ID" value="XM_038207202.1"/>
</dbReference>
<dbReference type="OMA" id="MFNISAD"/>
<dbReference type="Proteomes" id="UP000887568">
    <property type="component" value="Unplaced"/>
</dbReference>
<keyword evidence="2" id="KW-1185">Reference proteome</keyword>
<proteinExistence type="predicted"/>
<dbReference type="Gene3D" id="2.40.50.140">
    <property type="entry name" value="Nucleic acid-binding proteins"/>
    <property type="match status" value="1"/>
</dbReference>
<dbReference type="EnsemblMetazoa" id="XM_038207202.1">
    <property type="protein sequence ID" value="XP_038063130.1"/>
    <property type="gene ID" value="LOC119733833"/>
</dbReference>
<name>A0A914AGL8_PATMI</name>
<dbReference type="AlphaFoldDB" id="A0A914AGL8"/>
<organism evidence="1 2">
    <name type="scientific">Patiria miniata</name>
    <name type="common">Bat star</name>
    <name type="synonym">Asterina miniata</name>
    <dbReference type="NCBI Taxonomy" id="46514"/>
    <lineage>
        <taxon>Eukaryota</taxon>
        <taxon>Metazoa</taxon>
        <taxon>Echinodermata</taxon>
        <taxon>Eleutherozoa</taxon>
        <taxon>Asterozoa</taxon>
        <taxon>Asteroidea</taxon>
        <taxon>Valvatacea</taxon>
        <taxon>Valvatida</taxon>
        <taxon>Asterinidae</taxon>
        <taxon>Patiria</taxon>
    </lineage>
</organism>
<evidence type="ECO:0000313" key="1">
    <source>
        <dbReference type="EnsemblMetazoa" id="XP_038063130.1"/>
    </source>
</evidence>
<dbReference type="GeneID" id="119733833"/>
<dbReference type="InterPro" id="IPR012340">
    <property type="entry name" value="NA-bd_OB-fold"/>
</dbReference>
<accession>A0A914AGL8</accession>
<evidence type="ECO:0000313" key="2">
    <source>
        <dbReference type="Proteomes" id="UP000887568"/>
    </source>
</evidence>
<dbReference type="SUPFAM" id="SSF50249">
    <property type="entry name" value="Nucleic acid-binding proteins"/>
    <property type="match status" value="1"/>
</dbReference>
<protein>
    <recommendedName>
        <fullName evidence="3">Replication protein A OB domain-containing protein</fullName>
    </recommendedName>
</protein>